<sequence length="120" mass="13417">GSSSSKPVMSSIEDEDCELANDNEVNAEGELVQFALLAGAEPINYVETLKDQKWKKSMEEELNAKKPIALKWVHKVKHLPDSSSAKVRPVVAITNQVNKGKLSLEYCPTDNQKLIYYLKL</sequence>
<feature type="non-terminal residue" evidence="1">
    <location>
        <position position="1"/>
    </location>
</feature>
<accession>A0A392RKI5</accession>
<evidence type="ECO:0000313" key="2">
    <source>
        <dbReference type="Proteomes" id="UP000265520"/>
    </source>
</evidence>
<dbReference type="Proteomes" id="UP000265520">
    <property type="component" value="Unassembled WGS sequence"/>
</dbReference>
<comment type="caution">
    <text evidence="1">The sequence shown here is derived from an EMBL/GenBank/DDBJ whole genome shotgun (WGS) entry which is preliminary data.</text>
</comment>
<keyword evidence="2" id="KW-1185">Reference proteome</keyword>
<protein>
    <submittedName>
        <fullName evidence="1">Uncharacterized protein</fullName>
    </submittedName>
</protein>
<proteinExistence type="predicted"/>
<name>A0A392RKI5_9FABA</name>
<reference evidence="1 2" key="1">
    <citation type="journal article" date="2018" name="Front. Plant Sci.">
        <title>Red Clover (Trifolium pratense) and Zigzag Clover (T. medium) - A Picture of Genomic Similarities and Differences.</title>
        <authorList>
            <person name="Dluhosova J."/>
            <person name="Istvanek J."/>
            <person name="Nedelnik J."/>
            <person name="Repkova J."/>
        </authorList>
    </citation>
    <scope>NUCLEOTIDE SEQUENCE [LARGE SCALE GENOMIC DNA]</scope>
    <source>
        <strain evidence="2">cv. 10/8</strain>
        <tissue evidence="1">Leaf</tissue>
    </source>
</reference>
<evidence type="ECO:0000313" key="1">
    <source>
        <dbReference type="EMBL" id="MCI36155.1"/>
    </source>
</evidence>
<dbReference type="EMBL" id="LXQA010230987">
    <property type="protein sequence ID" value="MCI36155.1"/>
    <property type="molecule type" value="Genomic_DNA"/>
</dbReference>
<organism evidence="1 2">
    <name type="scientific">Trifolium medium</name>
    <dbReference type="NCBI Taxonomy" id="97028"/>
    <lineage>
        <taxon>Eukaryota</taxon>
        <taxon>Viridiplantae</taxon>
        <taxon>Streptophyta</taxon>
        <taxon>Embryophyta</taxon>
        <taxon>Tracheophyta</taxon>
        <taxon>Spermatophyta</taxon>
        <taxon>Magnoliopsida</taxon>
        <taxon>eudicotyledons</taxon>
        <taxon>Gunneridae</taxon>
        <taxon>Pentapetalae</taxon>
        <taxon>rosids</taxon>
        <taxon>fabids</taxon>
        <taxon>Fabales</taxon>
        <taxon>Fabaceae</taxon>
        <taxon>Papilionoideae</taxon>
        <taxon>50 kb inversion clade</taxon>
        <taxon>NPAAA clade</taxon>
        <taxon>Hologalegina</taxon>
        <taxon>IRL clade</taxon>
        <taxon>Trifolieae</taxon>
        <taxon>Trifolium</taxon>
    </lineage>
</organism>
<dbReference type="AlphaFoldDB" id="A0A392RKI5"/>